<dbReference type="InterPro" id="IPR036390">
    <property type="entry name" value="WH_DNA-bd_sf"/>
</dbReference>
<evidence type="ECO:0000256" key="3">
    <source>
        <dbReference type="ARBA" id="ARBA00023125"/>
    </source>
</evidence>
<dbReference type="OrthoDB" id="5338251at2"/>
<dbReference type="KEGG" id="mym:A176_007022"/>
<dbReference type="SUPFAM" id="SSF53850">
    <property type="entry name" value="Periplasmic binding protein-like II"/>
    <property type="match status" value="1"/>
</dbReference>
<protein>
    <submittedName>
        <fullName evidence="6">Transcriptional regulator, LysR family</fullName>
    </submittedName>
</protein>
<dbReference type="GO" id="GO:0006351">
    <property type="term" value="P:DNA-templated transcription"/>
    <property type="evidence" value="ECO:0007669"/>
    <property type="project" value="TreeGrafter"/>
</dbReference>
<dbReference type="EMBL" id="CP012109">
    <property type="protein sequence ID" value="AKQ70110.1"/>
    <property type="molecule type" value="Genomic_DNA"/>
</dbReference>
<evidence type="ECO:0000256" key="4">
    <source>
        <dbReference type="ARBA" id="ARBA00023163"/>
    </source>
</evidence>
<dbReference type="InterPro" id="IPR000847">
    <property type="entry name" value="LysR_HTH_N"/>
</dbReference>
<dbReference type="SUPFAM" id="SSF46785">
    <property type="entry name" value="Winged helix' DNA-binding domain"/>
    <property type="match status" value="1"/>
</dbReference>
<dbReference type="InterPro" id="IPR036388">
    <property type="entry name" value="WH-like_DNA-bd_sf"/>
</dbReference>
<reference evidence="6 7" key="1">
    <citation type="journal article" date="2016" name="PLoS ONE">
        <title>Complete Genome Sequence and Comparative Genomics of a Novel Myxobacterium Myxococcus hansupus.</title>
        <authorList>
            <person name="Sharma G."/>
            <person name="Narwani T."/>
            <person name="Subramanian S."/>
        </authorList>
    </citation>
    <scope>NUCLEOTIDE SEQUENCE [LARGE SCALE GENOMIC DNA]</scope>
    <source>
        <strain evidence="7">mixupus</strain>
    </source>
</reference>
<dbReference type="RefSeq" id="WP_002637838.1">
    <property type="nucleotide sequence ID" value="NZ_CP012109.1"/>
</dbReference>
<dbReference type="AlphaFoldDB" id="A0A0H4X965"/>
<dbReference type="Proteomes" id="UP000009026">
    <property type="component" value="Chromosome"/>
</dbReference>
<dbReference type="PATRIC" id="fig|1297742.4.peg.7122"/>
<evidence type="ECO:0000313" key="6">
    <source>
        <dbReference type="EMBL" id="AKQ70110.1"/>
    </source>
</evidence>
<dbReference type="eggNOG" id="COG0583">
    <property type="taxonomic scope" value="Bacteria"/>
</dbReference>
<accession>A0A0H4X965</accession>
<evidence type="ECO:0000256" key="1">
    <source>
        <dbReference type="ARBA" id="ARBA00009437"/>
    </source>
</evidence>
<sequence>MSWDDYRLLLELRRHGSFLAAGVRLGLSASTVMRRIGKLEEDLGRTLVHRTARGVWLEPEAEELARMAEQFEHALAARVRDAAASPFAGSVRVSVSDGFAPYIAEAAVRVRRVHPEIHVEIVTEQRYADLSTREADIGLRAISPVGARTRSDASPVLIEKPLGDIVSGLFASRDYLDQHLPSRKLADADFSAHDFIVDEYVGRRPCMTDWLLQRGAHRFPLRTNSVAARMHAARAGMGLVIGAIGAVDEQRGLERVRLETPGPSLTFCLVMHEELRKVPRVRAVVSALTEMFDAYLEGQRLADG</sequence>
<proteinExistence type="inferred from homology"/>
<comment type="similarity">
    <text evidence="1">Belongs to the LysR transcriptional regulatory family.</text>
</comment>
<gene>
    <name evidence="6" type="ORF">A176_007022</name>
</gene>
<dbReference type="Gene3D" id="1.10.10.10">
    <property type="entry name" value="Winged helix-like DNA-binding domain superfamily/Winged helix DNA-binding domain"/>
    <property type="match status" value="1"/>
</dbReference>
<dbReference type="GO" id="GO:0043565">
    <property type="term" value="F:sequence-specific DNA binding"/>
    <property type="evidence" value="ECO:0007669"/>
    <property type="project" value="TreeGrafter"/>
</dbReference>
<dbReference type="GO" id="GO:0003700">
    <property type="term" value="F:DNA-binding transcription factor activity"/>
    <property type="evidence" value="ECO:0007669"/>
    <property type="project" value="InterPro"/>
</dbReference>
<dbReference type="Gene3D" id="3.40.190.290">
    <property type="match status" value="1"/>
</dbReference>
<keyword evidence="7" id="KW-1185">Reference proteome</keyword>
<feature type="domain" description="HTH lysR-type" evidence="5">
    <location>
        <begin position="1"/>
        <end position="58"/>
    </location>
</feature>
<keyword evidence="2" id="KW-0805">Transcription regulation</keyword>
<evidence type="ECO:0000313" key="7">
    <source>
        <dbReference type="Proteomes" id="UP000009026"/>
    </source>
</evidence>
<dbReference type="InterPro" id="IPR005119">
    <property type="entry name" value="LysR_subst-bd"/>
</dbReference>
<dbReference type="InterPro" id="IPR058163">
    <property type="entry name" value="LysR-type_TF_proteobact-type"/>
</dbReference>
<evidence type="ECO:0000259" key="5">
    <source>
        <dbReference type="PROSITE" id="PS50931"/>
    </source>
</evidence>
<evidence type="ECO:0000256" key="2">
    <source>
        <dbReference type="ARBA" id="ARBA00023015"/>
    </source>
</evidence>
<dbReference type="PANTHER" id="PTHR30537:SF3">
    <property type="entry name" value="TRANSCRIPTIONAL REGULATORY PROTEIN"/>
    <property type="match status" value="1"/>
</dbReference>
<dbReference type="PROSITE" id="PS50931">
    <property type="entry name" value="HTH_LYSR"/>
    <property type="match status" value="1"/>
</dbReference>
<keyword evidence="3" id="KW-0238">DNA-binding</keyword>
<dbReference type="STRING" id="1297742.A176_007022"/>
<dbReference type="Pfam" id="PF00126">
    <property type="entry name" value="HTH_1"/>
    <property type="match status" value="1"/>
</dbReference>
<dbReference type="Pfam" id="PF03466">
    <property type="entry name" value="LysR_substrate"/>
    <property type="match status" value="1"/>
</dbReference>
<dbReference type="PANTHER" id="PTHR30537">
    <property type="entry name" value="HTH-TYPE TRANSCRIPTIONAL REGULATOR"/>
    <property type="match status" value="1"/>
</dbReference>
<organism evidence="6 7">
    <name type="scientific">Pseudomyxococcus hansupus</name>
    <dbReference type="NCBI Taxonomy" id="1297742"/>
    <lineage>
        <taxon>Bacteria</taxon>
        <taxon>Pseudomonadati</taxon>
        <taxon>Myxococcota</taxon>
        <taxon>Myxococcia</taxon>
        <taxon>Myxococcales</taxon>
        <taxon>Cystobacterineae</taxon>
        <taxon>Myxococcaceae</taxon>
        <taxon>Pseudomyxococcus</taxon>
    </lineage>
</organism>
<keyword evidence="4" id="KW-0804">Transcription</keyword>
<name>A0A0H4X965_9BACT</name>